<name>A0A7W7L1R6_9MICC</name>
<dbReference type="PANTHER" id="PTHR31302:SF20">
    <property type="entry name" value="CONSERVED PROTEIN"/>
    <property type="match status" value="1"/>
</dbReference>
<sequence length="314" mass="33234">MTALPRPSARRLARSGARAAVGMAGLGALGLAWGLTEAEARTVRTHTLRVLAPGTRTVRVLHLSDIHLLPRHRRRLDWLRGLAHLEPDLVVDTGDNISHAASIPLLLDALAPLLERPGVFVPGSNDYYTPKPANPLRYLRGPSELEASRSRLPTEELFSAFRAAGWADLTDRSADVVLGAGPDAVRVRAAGTDDPHLGLDRWSGFGPDDDGVPALRLGVTHAPYRRVLDAMTADGADLLLAGHTHGGQVCLPFVGALVTNCDLPRSQASGVSPWTAAGPTVPLEVSAGIGTAPSAPVRTFCRPEAVVLDLLPRA</sequence>
<dbReference type="Gene3D" id="3.60.21.10">
    <property type="match status" value="1"/>
</dbReference>
<protein>
    <submittedName>
        <fullName evidence="2">Putative MPP superfamily phosphohydrolase</fullName>
    </submittedName>
</protein>
<accession>A0A7W7L1R6</accession>
<dbReference type="GO" id="GO:0008758">
    <property type="term" value="F:UDP-2,3-diacylglucosamine hydrolase activity"/>
    <property type="evidence" value="ECO:0007669"/>
    <property type="project" value="TreeGrafter"/>
</dbReference>
<dbReference type="InterPro" id="IPR051158">
    <property type="entry name" value="Metallophosphoesterase_sf"/>
</dbReference>
<dbReference type="SUPFAM" id="SSF56300">
    <property type="entry name" value="Metallo-dependent phosphatases"/>
    <property type="match status" value="1"/>
</dbReference>
<gene>
    <name evidence="2" type="ORF">BJ976_000375</name>
</gene>
<feature type="domain" description="Calcineurin-like phosphoesterase" evidence="1">
    <location>
        <begin position="59"/>
        <end position="246"/>
    </location>
</feature>
<keyword evidence="2" id="KW-0378">Hydrolase</keyword>
<dbReference type="PANTHER" id="PTHR31302">
    <property type="entry name" value="TRANSMEMBRANE PROTEIN WITH METALLOPHOSPHOESTERASE DOMAIN-RELATED"/>
    <property type="match status" value="1"/>
</dbReference>
<evidence type="ECO:0000259" key="1">
    <source>
        <dbReference type="Pfam" id="PF00149"/>
    </source>
</evidence>
<proteinExistence type="predicted"/>
<dbReference type="AlphaFoldDB" id="A0A7W7L1R6"/>
<dbReference type="GO" id="GO:0009245">
    <property type="term" value="P:lipid A biosynthetic process"/>
    <property type="evidence" value="ECO:0007669"/>
    <property type="project" value="TreeGrafter"/>
</dbReference>
<dbReference type="GO" id="GO:0016020">
    <property type="term" value="C:membrane"/>
    <property type="evidence" value="ECO:0007669"/>
    <property type="project" value="GOC"/>
</dbReference>
<evidence type="ECO:0000313" key="2">
    <source>
        <dbReference type="EMBL" id="MBB4882024.1"/>
    </source>
</evidence>
<dbReference type="Pfam" id="PF00149">
    <property type="entry name" value="Metallophos"/>
    <property type="match status" value="1"/>
</dbReference>
<dbReference type="InterPro" id="IPR004843">
    <property type="entry name" value="Calcineurin-like_PHP"/>
</dbReference>
<reference evidence="2 3" key="1">
    <citation type="submission" date="2020-08" db="EMBL/GenBank/DDBJ databases">
        <title>Sequencing the genomes of 1000 actinobacteria strains.</title>
        <authorList>
            <person name="Klenk H.-P."/>
        </authorList>
    </citation>
    <scope>NUCLEOTIDE SEQUENCE [LARGE SCALE GENOMIC DNA]</scope>
    <source>
        <strain evidence="2 3">DSM 19079</strain>
    </source>
</reference>
<keyword evidence="3" id="KW-1185">Reference proteome</keyword>
<dbReference type="EMBL" id="JACHMC010000001">
    <property type="protein sequence ID" value="MBB4882024.1"/>
    <property type="molecule type" value="Genomic_DNA"/>
</dbReference>
<comment type="caution">
    <text evidence="2">The sequence shown here is derived from an EMBL/GenBank/DDBJ whole genome shotgun (WGS) entry which is preliminary data.</text>
</comment>
<dbReference type="Proteomes" id="UP000560081">
    <property type="component" value="Unassembled WGS sequence"/>
</dbReference>
<evidence type="ECO:0000313" key="3">
    <source>
        <dbReference type="Proteomes" id="UP000560081"/>
    </source>
</evidence>
<organism evidence="2 3">
    <name type="scientific">Micrococcus flavus</name>
    <dbReference type="NCBI Taxonomy" id="384602"/>
    <lineage>
        <taxon>Bacteria</taxon>
        <taxon>Bacillati</taxon>
        <taxon>Actinomycetota</taxon>
        <taxon>Actinomycetes</taxon>
        <taxon>Micrococcales</taxon>
        <taxon>Micrococcaceae</taxon>
        <taxon>Micrococcus</taxon>
    </lineage>
</organism>
<dbReference type="InterPro" id="IPR029052">
    <property type="entry name" value="Metallo-depent_PP-like"/>
</dbReference>